<comment type="caution">
    <text evidence="2">The sequence shown here is derived from an EMBL/GenBank/DDBJ whole genome shotgun (WGS) entry which is preliminary data.</text>
</comment>
<feature type="compositionally biased region" description="Polar residues" evidence="1">
    <location>
        <begin position="1"/>
        <end position="12"/>
    </location>
</feature>
<evidence type="ECO:0000313" key="3">
    <source>
        <dbReference type="Proteomes" id="UP000697107"/>
    </source>
</evidence>
<evidence type="ECO:0000256" key="1">
    <source>
        <dbReference type="SAM" id="MobiDB-lite"/>
    </source>
</evidence>
<feature type="compositionally biased region" description="Basic and acidic residues" evidence="1">
    <location>
        <begin position="20"/>
        <end position="31"/>
    </location>
</feature>
<dbReference type="VEuPathDB" id="FungiDB:PC110_g17531"/>
<dbReference type="AlphaFoldDB" id="A0A8T1FKN0"/>
<accession>A0A8T1FKN0</accession>
<proteinExistence type="predicted"/>
<protein>
    <submittedName>
        <fullName evidence="2">Uncharacterized protein</fullName>
    </submittedName>
</protein>
<gene>
    <name evidence="2" type="ORF">PC118_g15743</name>
</gene>
<dbReference type="EMBL" id="RCML01000623">
    <property type="protein sequence ID" value="KAG2972334.1"/>
    <property type="molecule type" value="Genomic_DNA"/>
</dbReference>
<reference evidence="2" key="1">
    <citation type="submission" date="2018-10" db="EMBL/GenBank/DDBJ databases">
        <title>Effector identification in a new, highly contiguous assembly of the strawberry crown rot pathogen Phytophthora cactorum.</title>
        <authorList>
            <person name="Armitage A.D."/>
            <person name="Nellist C.F."/>
            <person name="Bates H."/>
            <person name="Vickerstaff R.J."/>
            <person name="Harrison R.J."/>
        </authorList>
    </citation>
    <scope>NUCLEOTIDE SEQUENCE</scope>
    <source>
        <strain evidence="2">P415</strain>
    </source>
</reference>
<feature type="region of interest" description="Disordered" evidence="1">
    <location>
        <begin position="1"/>
        <end position="44"/>
    </location>
</feature>
<sequence>MDSGSDTVTTTEAVPASGLAHERSEEQKEETVAPDPLAVTPPGVRADFNQSVYRQALEQGGSLGMQQTQLHELGASYFGAGVQTPGAYGGLGAGGQRGGAPFERQAAEPVPPPQYRAHRQVTLHIEEKMPSARDANIALRNFDGSGFEQRALIFIEQIEMAEQACGYRWPERFKPTLWFVVEQMQMSFRRTISTQQGMKLFAAKKDASRSWSEHFVYLLMMATNASPTLVLKNIVKYADPELRHTLMAKCDLTRPDSLQQANELAMWA</sequence>
<dbReference type="Proteomes" id="UP000697107">
    <property type="component" value="Unassembled WGS sequence"/>
</dbReference>
<name>A0A8T1FKN0_9STRA</name>
<evidence type="ECO:0000313" key="2">
    <source>
        <dbReference type="EMBL" id="KAG2972334.1"/>
    </source>
</evidence>
<organism evidence="2 3">
    <name type="scientific">Phytophthora cactorum</name>
    <dbReference type="NCBI Taxonomy" id="29920"/>
    <lineage>
        <taxon>Eukaryota</taxon>
        <taxon>Sar</taxon>
        <taxon>Stramenopiles</taxon>
        <taxon>Oomycota</taxon>
        <taxon>Peronosporomycetes</taxon>
        <taxon>Peronosporales</taxon>
        <taxon>Peronosporaceae</taxon>
        <taxon>Phytophthora</taxon>
    </lineage>
</organism>